<protein>
    <submittedName>
        <fullName evidence="2">Uncharacterized protein</fullName>
    </submittedName>
</protein>
<keyword evidence="1" id="KW-0812">Transmembrane</keyword>
<dbReference type="EMBL" id="DVJQ01000069">
    <property type="protein sequence ID" value="HIS74950.1"/>
    <property type="molecule type" value="Genomic_DNA"/>
</dbReference>
<accession>A0A9D1FKN2</accession>
<keyword evidence="1" id="KW-0472">Membrane</keyword>
<name>A0A9D1FKN2_9BACT</name>
<evidence type="ECO:0000313" key="2">
    <source>
        <dbReference type="EMBL" id="HIS74950.1"/>
    </source>
</evidence>
<proteinExistence type="predicted"/>
<reference evidence="2" key="1">
    <citation type="submission" date="2020-10" db="EMBL/GenBank/DDBJ databases">
        <authorList>
            <person name="Gilroy R."/>
        </authorList>
    </citation>
    <scope>NUCLEOTIDE SEQUENCE</scope>
    <source>
        <strain evidence="2">CHK152-2871</strain>
    </source>
</reference>
<dbReference type="Proteomes" id="UP000886865">
    <property type="component" value="Unassembled WGS sequence"/>
</dbReference>
<dbReference type="AlphaFoldDB" id="A0A9D1FKN2"/>
<evidence type="ECO:0000313" key="3">
    <source>
        <dbReference type="Proteomes" id="UP000886865"/>
    </source>
</evidence>
<keyword evidence="1" id="KW-1133">Transmembrane helix</keyword>
<gene>
    <name evidence="2" type="ORF">IAA86_08030</name>
</gene>
<comment type="caution">
    <text evidence="2">The sequence shown here is derived from an EMBL/GenBank/DDBJ whole genome shotgun (WGS) entry which is preliminary data.</text>
</comment>
<evidence type="ECO:0000256" key="1">
    <source>
        <dbReference type="SAM" id="Phobius"/>
    </source>
</evidence>
<sequence length="137" mass="14359">MLEIQGNTQKPQVTNTSENKVANFVNQAKVKALEIKDTFSKSDGNTKGKINSALAGVAALGTVSTLIGTTGKKVVVENLKESTKSTFKKQNAPLKWLGAAVSILSTAAIAALNINFNNTKQKQEAAISGENSTPANV</sequence>
<organism evidence="2 3">
    <name type="scientific">Candidatus Galligastranaerophilus intestinavium</name>
    <dbReference type="NCBI Taxonomy" id="2840836"/>
    <lineage>
        <taxon>Bacteria</taxon>
        <taxon>Candidatus Galligastranaerophilus</taxon>
    </lineage>
</organism>
<reference evidence="2" key="2">
    <citation type="journal article" date="2021" name="PeerJ">
        <title>Extensive microbial diversity within the chicken gut microbiome revealed by metagenomics and culture.</title>
        <authorList>
            <person name="Gilroy R."/>
            <person name="Ravi A."/>
            <person name="Getino M."/>
            <person name="Pursley I."/>
            <person name="Horton D.L."/>
            <person name="Alikhan N.F."/>
            <person name="Baker D."/>
            <person name="Gharbi K."/>
            <person name="Hall N."/>
            <person name="Watson M."/>
            <person name="Adriaenssens E.M."/>
            <person name="Foster-Nyarko E."/>
            <person name="Jarju S."/>
            <person name="Secka A."/>
            <person name="Antonio M."/>
            <person name="Oren A."/>
            <person name="Chaudhuri R.R."/>
            <person name="La Ragione R."/>
            <person name="Hildebrand F."/>
            <person name="Pallen M.J."/>
        </authorList>
    </citation>
    <scope>NUCLEOTIDE SEQUENCE</scope>
    <source>
        <strain evidence="2">CHK152-2871</strain>
    </source>
</reference>
<feature type="transmembrane region" description="Helical" evidence="1">
    <location>
        <begin position="94"/>
        <end position="114"/>
    </location>
</feature>